<dbReference type="Gene3D" id="3.90.950.20">
    <property type="entry name" value="CinA-like"/>
    <property type="match status" value="1"/>
</dbReference>
<evidence type="ECO:0000313" key="3">
    <source>
        <dbReference type="Proteomes" id="UP000184363"/>
    </source>
</evidence>
<dbReference type="EMBL" id="FRAP01000018">
    <property type="protein sequence ID" value="SHL10538.1"/>
    <property type="molecule type" value="Genomic_DNA"/>
</dbReference>
<dbReference type="STRING" id="1848.SAMN05443637_11855"/>
<name>A0A1M6XXG5_PSETH</name>
<keyword evidence="3" id="KW-1185">Reference proteome</keyword>
<protein>
    <submittedName>
        <fullName evidence="2">Nicotinamide-nucleotide amidase</fullName>
    </submittedName>
</protein>
<evidence type="ECO:0000313" key="2">
    <source>
        <dbReference type="EMBL" id="SHL10538.1"/>
    </source>
</evidence>
<dbReference type="SUPFAM" id="SSF142433">
    <property type="entry name" value="CinA-like"/>
    <property type="match status" value="1"/>
</dbReference>
<sequence>MTDPEPRAARLAAEVAEWAGGSGVTVAAAESLTGGQVCAALAAAEGASAWYRGGIVAYASAVKHELLGVEDGPVVSAPAAEQMATGTLRLLGADVAVAMTGAGGPDPQDGQPPGTVFLAVAGRGPLTVAHRRFDGPPGQVCERTVHLALELLVERLRG</sequence>
<dbReference type="AlphaFoldDB" id="A0A1M6XXG5"/>
<reference evidence="2 3" key="1">
    <citation type="submission" date="2016-11" db="EMBL/GenBank/DDBJ databases">
        <authorList>
            <person name="Jaros S."/>
            <person name="Januszkiewicz K."/>
            <person name="Wedrychowicz H."/>
        </authorList>
    </citation>
    <scope>NUCLEOTIDE SEQUENCE [LARGE SCALE GENOMIC DNA]</scope>
    <source>
        <strain evidence="2 3">DSM 43832</strain>
    </source>
</reference>
<accession>A0A1M6XXG5</accession>
<proteinExistence type="predicted"/>
<dbReference type="InterPro" id="IPR036653">
    <property type="entry name" value="CinA-like_C"/>
</dbReference>
<dbReference type="InterPro" id="IPR008136">
    <property type="entry name" value="CinA_C"/>
</dbReference>
<dbReference type="Pfam" id="PF02464">
    <property type="entry name" value="CinA"/>
    <property type="match status" value="1"/>
</dbReference>
<gene>
    <name evidence="2" type="ORF">SAMN05443637_11855</name>
</gene>
<evidence type="ECO:0000259" key="1">
    <source>
        <dbReference type="Pfam" id="PF02464"/>
    </source>
</evidence>
<dbReference type="OrthoDB" id="1253990at2"/>
<dbReference type="Proteomes" id="UP000184363">
    <property type="component" value="Unassembled WGS sequence"/>
</dbReference>
<feature type="domain" description="CinA C-terminal" evidence="1">
    <location>
        <begin position="10"/>
        <end position="155"/>
    </location>
</feature>
<dbReference type="RefSeq" id="WP_073459019.1">
    <property type="nucleotide sequence ID" value="NZ_CALGVN010000037.1"/>
</dbReference>
<dbReference type="NCBIfam" id="TIGR00199">
    <property type="entry name" value="PncC_domain"/>
    <property type="match status" value="1"/>
</dbReference>
<organism evidence="2 3">
    <name type="scientific">Pseudonocardia thermophila</name>
    <dbReference type="NCBI Taxonomy" id="1848"/>
    <lineage>
        <taxon>Bacteria</taxon>
        <taxon>Bacillati</taxon>
        <taxon>Actinomycetota</taxon>
        <taxon>Actinomycetes</taxon>
        <taxon>Pseudonocardiales</taxon>
        <taxon>Pseudonocardiaceae</taxon>
        <taxon>Pseudonocardia</taxon>
    </lineage>
</organism>